<dbReference type="AlphaFoldDB" id="A0AA97D9M3"/>
<protein>
    <submittedName>
        <fullName evidence="5">Spore germination protein</fullName>
    </submittedName>
</protein>
<evidence type="ECO:0000313" key="6">
    <source>
        <dbReference type="Proteomes" id="UP001300604"/>
    </source>
</evidence>
<dbReference type="GO" id="GO:0016020">
    <property type="term" value="C:membrane"/>
    <property type="evidence" value="ECO:0007669"/>
    <property type="project" value="InterPro"/>
</dbReference>
<dbReference type="PANTHER" id="PTHR22550:SF5">
    <property type="entry name" value="LEUCINE ZIPPER PROTEIN 4"/>
    <property type="match status" value="1"/>
</dbReference>
<evidence type="ECO:0000256" key="1">
    <source>
        <dbReference type="ARBA" id="ARBA00005278"/>
    </source>
</evidence>
<evidence type="ECO:0000256" key="4">
    <source>
        <dbReference type="SAM" id="Phobius"/>
    </source>
</evidence>
<evidence type="ECO:0000256" key="3">
    <source>
        <dbReference type="SAM" id="MobiDB-lite"/>
    </source>
</evidence>
<sequence length="532" mass="58488">MLIQLLKKWVNFRKQQNGAQQEEEVPGANLPKNISRSLRKNMEMARTTLGDSNDVKIRQFAISSDNPVDAALVFIDGLISNDIITECIMKPLLLYGAQTKGNLIEEIKKRILCAGDVTESAETEKLLQSCLSGDTILLVDGCSRGLIISSKGWDKRSVTEPQTEAVSRGPREGFTENFRTNTSLLRRKIRNPALRMDSFTIGEKTGTLVCVAYIKGVAEPSLIAEIKRRLSEINVDGILESGYIEQYIEDHPFSVFQTIGKSEKPDVVAAKLLEGRAAIIVDGTPFVLTAPMLFTESFQMAEDYYVRTVYASTVRLLRFCSFLLAVFAPAFFIAITTFHQELLPTTLMFTISAAREGTPFPTVVEAILLLFAFEVLREAGLRLPRPVGQAVSIVGALVMGDAAVSAGLVGAPMVVTIAITAMAEFVTPDYQEAITLLRFVFIILSAVLGGYGILLGILVILVNLASMDSFGVPYFSGVAPARSQNMKDTFIRAPLWMMNRRPMEFARRDVTRQRSGRPPDDIGNAGQKGDKP</sequence>
<dbReference type="KEGG" id="carl:PXC00_10140"/>
<dbReference type="InterPro" id="IPR050768">
    <property type="entry name" value="UPF0353/GerABKA_families"/>
</dbReference>
<feature type="transmembrane region" description="Helical" evidence="4">
    <location>
        <begin position="316"/>
        <end position="338"/>
    </location>
</feature>
<feature type="transmembrane region" description="Helical" evidence="4">
    <location>
        <begin position="439"/>
        <end position="462"/>
    </location>
</feature>
<keyword evidence="4" id="KW-0812">Transmembrane</keyword>
<comment type="similarity">
    <text evidence="1">Belongs to the GerABKA family.</text>
</comment>
<name>A0AA97D9M3_9FIRM</name>
<dbReference type="PIRSF" id="PIRSF005690">
    <property type="entry name" value="GerBA"/>
    <property type="match status" value="1"/>
</dbReference>
<reference evidence="6" key="3">
    <citation type="submission" date="2024-06" db="EMBL/GenBank/DDBJ databases">
        <authorList>
            <person name="Zeng C."/>
        </authorList>
    </citation>
    <scope>NUCLEOTIDE SEQUENCE [LARGE SCALE GENOMIC DNA]</scope>
    <source>
        <strain evidence="6">ZCY20-5</strain>
    </source>
</reference>
<gene>
    <name evidence="5" type="ORF">PXC00_10140</name>
</gene>
<dbReference type="InterPro" id="IPR004995">
    <property type="entry name" value="Spore_Ger"/>
</dbReference>
<feature type="region of interest" description="Disordered" evidence="3">
    <location>
        <begin position="507"/>
        <end position="532"/>
    </location>
</feature>
<reference evidence="6" key="1">
    <citation type="submission" date="2024-06" db="EMBL/GenBank/DDBJ databases">
        <title>Caproicibacterium argilliputei sp. nov, a novel caproic acid producing anaerobic bacterium isolated from pit mud.</title>
        <authorList>
            <person name="Zeng C."/>
        </authorList>
    </citation>
    <scope>NUCLEOTIDE SEQUENCE [LARGE SCALE GENOMIC DNA]</scope>
    <source>
        <strain evidence="6">ZCY20-5</strain>
    </source>
</reference>
<dbReference type="Pfam" id="PF03323">
    <property type="entry name" value="GerA"/>
    <property type="match status" value="1"/>
</dbReference>
<dbReference type="RefSeq" id="WP_275845374.1">
    <property type="nucleotide sequence ID" value="NZ_CP135996.1"/>
</dbReference>
<evidence type="ECO:0000313" key="5">
    <source>
        <dbReference type="EMBL" id="WOC31568.1"/>
    </source>
</evidence>
<keyword evidence="6" id="KW-1185">Reference proteome</keyword>
<organism evidence="5 6">
    <name type="scientific">Caproicibacterium argilliputei</name>
    <dbReference type="NCBI Taxonomy" id="3030016"/>
    <lineage>
        <taxon>Bacteria</taxon>
        <taxon>Bacillati</taxon>
        <taxon>Bacillota</taxon>
        <taxon>Clostridia</taxon>
        <taxon>Eubacteriales</taxon>
        <taxon>Oscillospiraceae</taxon>
        <taxon>Caproicibacterium</taxon>
    </lineage>
</organism>
<feature type="compositionally biased region" description="Basic and acidic residues" evidence="3">
    <location>
        <begin position="507"/>
        <end position="520"/>
    </location>
</feature>
<evidence type="ECO:0000256" key="2">
    <source>
        <dbReference type="ARBA" id="ARBA00023136"/>
    </source>
</evidence>
<proteinExistence type="inferred from homology"/>
<accession>A0AA97D9M3</accession>
<reference evidence="5 6" key="2">
    <citation type="submission" date="2024-06" db="EMBL/GenBank/DDBJ databases">
        <title>Caproicibacterium argilliputei sp. nov, a novel caproic acid producing anaerobic bacterium isolated from pit mud.</title>
        <authorList>
            <person name="Xia S."/>
        </authorList>
    </citation>
    <scope>NUCLEOTIDE SEQUENCE [LARGE SCALE GENOMIC DNA]</scope>
    <source>
        <strain evidence="5 6">ZCY20-5</strain>
    </source>
</reference>
<feature type="transmembrane region" description="Helical" evidence="4">
    <location>
        <begin position="397"/>
        <end position="419"/>
    </location>
</feature>
<keyword evidence="2 4" id="KW-0472">Membrane</keyword>
<keyword evidence="4" id="KW-1133">Transmembrane helix</keyword>
<dbReference type="Proteomes" id="UP001300604">
    <property type="component" value="Chromosome"/>
</dbReference>
<dbReference type="PANTHER" id="PTHR22550">
    <property type="entry name" value="SPORE GERMINATION PROTEIN"/>
    <property type="match status" value="1"/>
</dbReference>
<dbReference type="GO" id="GO:0009847">
    <property type="term" value="P:spore germination"/>
    <property type="evidence" value="ECO:0007669"/>
    <property type="project" value="InterPro"/>
</dbReference>
<dbReference type="EMBL" id="CP135996">
    <property type="protein sequence ID" value="WOC31568.1"/>
    <property type="molecule type" value="Genomic_DNA"/>
</dbReference>